<reference evidence="2" key="1">
    <citation type="submission" date="2017-02" db="EMBL/GenBank/DDBJ databases">
        <authorList>
            <person name="Daims H."/>
        </authorList>
    </citation>
    <scope>NUCLEOTIDE SEQUENCE [LARGE SCALE GENOMIC DNA]</scope>
</reference>
<dbReference type="Proteomes" id="UP000195442">
    <property type="component" value="Unassembled WGS sequence"/>
</dbReference>
<sequence length="47" mass="5295">MSNSGIFLHTLNFGEFKQTTPKSHRVLSGDKAQIHTNTSTYTVSFQH</sequence>
<dbReference type="EMBL" id="FUKJ01000409">
    <property type="protein sequence ID" value="SJM95167.1"/>
    <property type="molecule type" value="Genomic_DNA"/>
</dbReference>
<keyword evidence="2" id="KW-1185">Reference proteome</keyword>
<evidence type="ECO:0000313" key="2">
    <source>
        <dbReference type="Proteomes" id="UP000195442"/>
    </source>
</evidence>
<dbReference type="AlphaFoldDB" id="A0A1R4HG23"/>
<protein>
    <submittedName>
        <fullName evidence="1">Uncharacterized protein</fullName>
    </submittedName>
</protein>
<gene>
    <name evidence="1" type="ORF">CRENPOLYSF2_4670002</name>
</gene>
<organism evidence="1 2">
    <name type="scientific">Crenothrix polyspora</name>
    <dbReference type="NCBI Taxonomy" id="360316"/>
    <lineage>
        <taxon>Bacteria</taxon>
        <taxon>Pseudomonadati</taxon>
        <taxon>Pseudomonadota</taxon>
        <taxon>Gammaproteobacteria</taxon>
        <taxon>Methylococcales</taxon>
        <taxon>Crenotrichaceae</taxon>
        <taxon>Crenothrix</taxon>
    </lineage>
</organism>
<proteinExistence type="predicted"/>
<evidence type="ECO:0000313" key="1">
    <source>
        <dbReference type="EMBL" id="SJM95167.1"/>
    </source>
</evidence>
<accession>A0A1R4HG23</accession>
<name>A0A1R4HG23_9GAMM</name>